<organism evidence="1">
    <name type="scientific">marine sediment metagenome</name>
    <dbReference type="NCBI Taxonomy" id="412755"/>
    <lineage>
        <taxon>unclassified sequences</taxon>
        <taxon>metagenomes</taxon>
        <taxon>ecological metagenomes</taxon>
    </lineage>
</organism>
<proteinExistence type="predicted"/>
<gene>
    <name evidence="1" type="ORF">LCGC14_2930610</name>
</gene>
<dbReference type="EMBL" id="LAZR01058487">
    <property type="protein sequence ID" value="KKK69781.1"/>
    <property type="molecule type" value="Genomic_DNA"/>
</dbReference>
<sequence length="89" mass="10388">MRKSMKDRVRRAKELRGIGFLYREIAAELGVSITMARYYALGLTFQKRSSTPPSCRKVQPNHALKCERRGDHPGIHLANDKENRLIYWE</sequence>
<accession>A0A0F9AC47</accession>
<evidence type="ECO:0000313" key="1">
    <source>
        <dbReference type="EMBL" id="KKK69781.1"/>
    </source>
</evidence>
<protein>
    <submittedName>
        <fullName evidence="1">Uncharacterized protein</fullName>
    </submittedName>
</protein>
<name>A0A0F9AC47_9ZZZZ</name>
<reference evidence="1" key="1">
    <citation type="journal article" date="2015" name="Nature">
        <title>Complex archaea that bridge the gap between prokaryotes and eukaryotes.</title>
        <authorList>
            <person name="Spang A."/>
            <person name="Saw J.H."/>
            <person name="Jorgensen S.L."/>
            <person name="Zaremba-Niedzwiedzka K."/>
            <person name="Martijn J."/>
            <person name="Lind A.E."/>
            <person name="van Eijk R."/>
            <person name="Schleper C."/>
            <person name="Guy L."/>
            <person name="Ettema T.J."/>
        </authorList>
    </citation>
    <scope>NUCLEOTIDE SEQUENCE</scope>
</reference>
<dbReference type="AlphaFoldDB" id="A0A0F9AC47"/>
<comment type="caution">
    <text evidence="1">The sequence shown here is derived from an EMBL/GenBank/DDBJ whole genome shotgun (WGS) entry which is preliminary data.</text>
</comment>